<dbReference type="AlphaFoldDB" id="A0A0A9G8D5"/>
<organism evidence="1">
    <name type="scientific">Arundo donax</name>
    <name type="common">Giant reed</name>
    <name type="synonym">Donax arundinaceus</name>
    <dbReference type="NCBI Taxonomy" id="35708"/>
    <lineage>
        <taxon>Eukaryota</taxon>
        <taxon>Viridiplantae</taxon>
        <taxon>Streptophyta</taxon>
        <taxon>Embryophyta</taxon>
        <taxon>Tracheophyta</taxon>
        <taxon>Spermatophyta</taxon>
        <taxon>Magnoliopsida</taxon>
        <taxon>Liliopsida</taxon>
        <taxon>Poales</taxon>
        <taxon>Poaceae</taxon>
        <taxon>PACMAD clade</taxon>
        <taxon>Arundinoideae</taxon>
        <taxon>Arundineae</taxon>
        <taxon>Arundo</taxon>
    </lineage>
</organism>
<protein>
    <submittedName>
        <fullName evidence="1">Uncharacterized protein</fullName>
    </submittedName>
</protein>
<evidence type="ECO:0000313" key="1">
    <source>
        <dbReference type="EMBL" id="JAE21340.1"/>
    </source>
</evidence>
<sequence length="77" mass="8379">MKLGNSDSIRSDHPSVLGVEVSFTLLIFYDFPCDFCVCVFADSTTLAASNLAQIVSGSSMMYRSLCTFPVPVPFSLM</sequence>
<reference evidence="1" key="1">
    <citation type="submission" date="2014-09" db="EMBL/GenBank/DDBJ databases">
        <authorList>
            <person name="Magalhaes I.L.F."/>
            <person name="Oliveira U."/>
            <person name="Santos F.R."/>
            <person name="Vidigal T.H.D.A."/>
            <person name="Brescovit A.D."/>
            <person name="Santos A.J."/>
        </authorList>
    </citation>
    <scope>NUCLEOTIDE SEQUENCE</scope>
    <source>
        <tissue evidence="1">Shoot tissue taken approximately 20 cm above the soil surface</tissue>
    </source>
</reference>
<dbReference type="EMBL" id="GBRH01176556">
    <property type="protein sequence ID" value="JAE21340.1"/>
    <property type="molecule type" value="Transcribed_RNA"/>
</dbReference>
<reference evidence="1" key="2">
    <citation type="journal article" date="2015" name="Data Brief">
        <title>Shoot transcriptome of the giant reed, Arundo donax.</title>
        <authorList>
            <person name="Barrero R.A."/>
            <person name="Guerrero F.D."/>
            <person name="Moolhuijzen P."/>
            <person name="Goolsby J.A."/>
            <person name="Tidwell J."/>
            <person name="Bellgard S.E."/>
            <person name="Bellgard M.I."/>
        </authorList>
    </citation>
    <scope>NUCLEOTIDE SEQUENCE</scope>
    <source>
        <tissue evidence="1">Shoot tissue taken approximately 20 cm above the soil surface</tissue>
    </source>
</reference>
<accession>A0A0A9G8D5</accession>
<proteinExistence type="predicted"/>
<name>A0A0A9G8D5_ARUDO</name>